<name>A0A511WZF1_9BACI</name>
<accession>A0A511WZF1</accession>
<dbReference type="AlphaFoldDB" id="A0A511WZF1"/>
<evidence type="ECO:0000256" key="2">
    <source>
        <dbReference type="ARBA" id="ARBA00022801"/>
    </source>
</evidence>
<dbReference type="STRING" id="442899.SAMN05720591_105129"/>
<dbReference type="Proteomes" id="UP000321400">
    <property type="component" value="Unassembled WGS sequence"/>
</dbReference>
<dbReference type="RefSeq" id="WP_089800441.1">
    <property type="nucleotide sequence ID" value="NZ_BJYE01000004.1"/>
</dbReference>
<dbReference type="NCBIfam" id="TIGR01441">
    <property type="entry name" value="GPR"/>
    <property type="match status" value="1"/>
</dbReference>
<dbReference type="InterPro" id="IPR023430">
    <property type="entry name" value="Pept_HybD-like_dom_sf"/>
</dbReference>
<keyword evidence="1 4" id="KW-0645">Protease</keyword>
<dbReference type="EC" id="3.4.24.78" evidence="4"/>
<dbReference type="GO" id="GO:0004222">
    <property type="term" value="F:metalloendopeptidase activity"/>
    <property type="evidence" value="ECO:0007669"/>
    <property type="project" value="UniProtKB-UniRule"/>
</dbReference>
<keyword evidence="6" id="KW-1185">Reference proteome</keyword>
<organism evidence="5 6">
    <name type="scientific">Halolactibacillus alkaliphilus</name>
    <dbReference type="NCBI Taxonomy" id="442899"/>
    <lineage>
        <taxon>Bacteria</taxon>
        <taxon>Bacillati</taxon>
        <taxon>Bacillota</taxon>
        <taxon>Bacilli</taxon>
        <taxon>Bacillales</taxon>
        <taxon>Bacillaceae</taxon>
        <taxon>Halolactibacillus</taxon>
    </lineage>
</organism>
<feature type="chain" id="PRO_5023392718" description="Germination protease" evidence="4">
    <location>
        <begin position="13"/>
        <end position="340"/>
    </location>
</feature>
<comment type="subunit">
    <text evidence="4">Homotetramer.</text>
</comment>
<reference evidence="5 6" key="1">
    <citation type="submission" date="2019-07" db="EMBL/GenBank/DDBJ databases">
        <title>Whole genome shotgun sequence of Halolactibacillus alkaliphilus NBRC 103919.</title>
        <authorList>
            <person name="Hosoyama A."/>
            <person name="Uohara A."/>
            <person name="Ohji S."/>
            <person name="Ichikawa N."/>
        </authorList>
    </citation>
    <scope>NUCLEOTIDE SEQUENCE [LARGE SCALE GENOMIC DNA]</scope>
    <source>
        <strain evidence="5 6">NBRC 103919</strain>
    </source>
</reference>
<evidence type="ECO:0000313" key="6">
    <source>
        <dbReference type="Proteomes" id="UP000321400"/>
    </source>
</evidence>
<evidence type="ECO:0000256" key="4">
    <source>
        <dbReference type="HAMAP-Rule" id="MF_00626"/>
    </source>
</evidence>
<dbReference type="InterPro" id="IPR005080">
    <property type="entry name" value="Peptidase_A25"/>
</dbReference>
<gene>
    <name evidence="4 5" type="primary">gpr</name>
    <name evidence="5" type="ORF">HAL01_05390</name>
</gene>
<evidence type="ECO:0000256" key="1">
    <source>
        <dbReference type="ARBA" id="ARBA00022670"/>
    </source>
</evidence>
<dbReference type="OrthoDB" id="9777293at2"/>
<dbReference type="Pfam" id="PF03418">
    <property type="entry name" value="Peptidase_A25"/>
    <property type="match status" value="1"/>
</dbReference>
<dbReference type="SUPFAM" id="SSF53163">
    <property type="entry name" value="HybD-like"/>
    <property type="match status" value="1"/>
</dbReference>
<comment type="function">
    <text evidence="4">Initiates the rapid degradation of small, acid-soluble proteins during spore germination.</text>
</comment>
<keyword evidence="2 4" id="KW-0378">Hydrolase</keyword>
<evidence type="ECO:0000313" key="5">
    <source>
        <dbReference type="EMBL" id="GEN56075.1"/>
    </source>
</evidence>
<comment type="catalytic activity">
    <reaction evidence="4">
        <text>Endopeptidase action with P4 Glu or Asp, P1 preferably Glu &gt; Asp, P1' hydrophobic and P2' Ala.</text>
        <dbReference type="EC" id="3.4.24.78"/>
    </reaction>
</comment>
<dbReference type="EMBL" id="BJYE01000004">
    <property type="protein sequence ID" value="GEN56075.1"/>
    <property type="molecule type" value="Genomic_DNA"/>
</dbReference>
<dbReference type="GO" id="GO:0006508">
    <property type="term" value="P:proteolysis"/>
    <property type="evidence" value="ECO:0007669"/>
    <property type="project" value="UniProtKB-UniRule"/>
</dbReference>
<feature type="propeptide" id="PRO_5023392719" evidence="4">
    <location>
        <begin position="1"/>
        <end position="12"/>
    </location>
</feature>
<dbReference type="Gene3D" id="3.40.50.1450">
    <property type="entry name" value="HybD-like"/>
    <property type="match status" value="1"/>
</dbReference>
<sequence length="340" mass="37109">MNQDETALFSSDLVLEMEDVINVSSLKHKETGIKVDNVVIEGIPVSDVTITDQGEKNTNKKAGRYLSFHLADSDGEKKNVVQVISHAMTSLVESPERYKKILVVGLGNARVTPDALGPGVINYLNVTEHLDVKPTPSLSTFVPGVMGVTGLETEALIKGVVKETKPELVILIDALKARHVERVNRTIQLSNTGIQPGSGVGQKRQSIDQAYLGVPVISMGIPTVVDAVTVTYDAMTVMSKYFNKAQEALRAPKQRLFQGVLHVGDIEETEPLTGSEANKYFGLFGSLSTDDQRHLINEVLTDEGRNLIVTPKSIDDDIHYLQQLLAKGIHDYIENAANKV</sequence>
<comment type="caution">
    <text evidence="5">The sequence shown here is derived from an EMBL/GenBank/DDBJ whole genome shotgun (WGS) entry which is preliminary data.</text>
</comment>
<protein>
    <recommendedName>
        <fullName evidence="4">Germination protease</fullName>
        <ecNumber evidence="4">3.4.24.78</ecNumber>
    </recommendedName>
    <alternativeName>
        <fullName evidence="4">GPR endopeptidase</fullName>
    </alternativeName>
    <alternativeName>
        <fullName evidence="4">Germination proteinase</fullName>
    </alternativeName>
    <alternativeName>
        <fullName evidence="4">Spore protease</fullName>
    </alternativeName>
</protein>
<proteinExistence type="inferred from homology"/>
<dbReference type="HAMAP" id="MF_00626">
    <property type="entry name" value="Germination_prot"/>
    <property type="match status" value="1"/>
</dbReference>
<dbReference type="GO" id="GO:0009847">
    <property type="term" value="P:spore germination"/>
    <property type="evidence" value="ECO:0007669"/>
    <property type="project" value="UniProtKB-UniRule"/>
</dbReference>
<keyword evidence="3 4" id="KW-0865">Zymogen</keyword>
<comment type="PTM">
    <text evidence="4">Autoproteolytically processed. The inactive tetrameric zymogen termed p46 autoprocesses to a smaller form termed p41, which is active only during spore germination.</text>
</comment>
<comment type="similarity">
    <text evidence="4">Belongs to the peptidase A25 family.</text>
</comment>
<evidence type="ECO:0000256" key="3">
    <source>
        <dbReference type="ARBA" id="ARBA00023145"/>
    </source>
</evidence>
<dbReference type="PIRSF" id="PIRSF019549">
    <property type="entry name" value="Peptidase_A25"/>
    <property type="match status" value="1"/>
</dbReference>